<sequence length="364" mass="40794">MSEISRVISIMSDHLCTEDSSSEEYLQEKVVLSEMIMIPVEDFPKYNFVGRILGPRGMTAKQLEEDTGCKIMVRGRGSSRMNGSRRDRSNDLEPLHVLIQCEDFKNRAQSKMKNAIQAINQLLNPPPEGKDELKRKQLIELSIINGTYRPTSATKVALREFECRIRLNLSRLIFNIESPRPSSAAHLPSVLDESPSTETARILSSLIDPSNKIMSSINHSKKMWDFLLINYLLMNISRLLCLLYRNSIDDTYGSMAQLLYILNPIQQAININPTLAAEYYKSLFSYSLSDPSVISAIMCANHPIDPYGLSNSLSPNTVHLDNRPHATGSPIPQANLQQYLTAAAILNSVPYIHDGSGDAPKVKR</sequence>
<dbReference type="GO" id="GO:0005634">
    <property type="term" value="C:nucleus"/>
    <property type="evidence" value="ECO:0007669"/>
    <property type="project" value="TreeGrafter"/>
</dbReference>
<dbReference type="SUPFAM" id="SSF54791">
    <property type="entry name" value="Eukaryotic type KH-domain (KH-domain type I)"/>
    <property type="match status" value="1"/>
</dbReference>
<dbReference type="PANTHER" id="PTHR11208:SF147">
    <property type="entry name" value="RNA-BINDING PROTEIN ASD-2"/>
    <property type="match status" value="1"/>
</dbReference>
<dbReference type="InterPro" id="IPR045071">
    <property type="entry name" value="BBP-like"/>
</dbReference>
<name>A0A1I7XCE2_HETBA</name>
<dbReference type="WBParaSite" id="Hba_15025">
    <property type="protein sequence ID" value="Hba_15025"/>
    <property type="gene ID" value="Hba_15025"/>
</dbReference>
<feature type="domain" description="K Homology" evidence="2">
    <location>
        <begin position="30"/>
        <end position="124"/>
    </location>
</feature>
<accession>A0A1I7XCE2</accession>
<dbReference type="SMART" id="SM00322">
    <property type="entry name" value="KH"/>
    <property type="match status" value="1"/>
</dbReference>
<keyword evidence="3" id="KW-1185">Reference proteome</keyword>
<dbReference type="PANTHER" id="PTHR11208">
    <property type="entry name" value="RNA-BINDING PROTEIN RELATED"/>
    <property type="match status" value="1"/>
</dbReference>
<dbReference type="GO" id="GO:0048024">
    <property type="term" value="P:regulation of mRNA splicing, via spliceosome"/>
    <property type="evidence" value="ECO:0007669"/>
    <property type="project" value="TreeGrafter"/>
</dbReference>
<reference evidence="4" key="1">
    <citation type="submission" date="2016-11" db="UniProtKB">
        <authorList>
            <consortium name="WormBaseParasite"/>
        </authorList>
    </citation>
    <scope>IDENTIFICATION</scope>
</reference>
<proteinExistence type="predicted"/>
<dbReference type="InterPro" id="IPR055256">
    <property type="entry name" value="KH_1_KHDC4/BBP-like"/>
</dbReference>
<dbReference type="Gene3D" id="3.30.1370.10">
    <property type="entry name" value="K Homology domain, type 1"/>
    <property type="match status" value="1"/>
</dbReference>
<dbReference type="InterPro" id="IPR004087">
    <property type="entry name" value="KH_dom"/>
</dbReference>
<protein>
    <submittedName>
        <fullName evidence="4">KH domain-containing protein</fullName>
    </submittedName>
</protein>
<dbReference type="AlphaFoldDB" id="A0A1I7XCE2"/>
<dbReference type="Proteomes" id="UP000095283">
    <property type="component" value="Unplaced"/>
</dbReference>
<dbReference type="Pfam" id="PF22675">
    <property type="entry name" value="KH-I_KHDC4-BBP"/>
    <property type="match status" value="1"/>
</dbReference>
<evidence type="ECO:0000313" key="3">
    <source>
        <dbReference type="Proteomes" id="UP000095283"/>
    </source>
</evidence>
<keyword evidence="1" id="KW-0694">RNA-binding</keyword>
<organism evidence="3 4">
    <name type="scientific">Heterorhabditis bacteriophora</name>
    <name type="common">Entomopathogenic nematode worm</name>
    <dbReference type="NCBI Taxonomy" id="37862"/>
    <lineage>
        <taxon>Eukaryota</taxon>
        <taxon>Metazoa</taxon>
        <taxon>Ecdysozoa</taxon>
        <taxon>Nematoda</taxon>
        <taxon>Chromadorea</taxon>
        <taxon>Rhabditida</taxon>
        <taxon>Rhabditina</taxon>
        <taxon>Rhabditomorpha</taxon>
        <taxon>Strongyloidea</taxon>
        <taxon>Heterorhabditidae</taxon>
        <taxon>Heterorhabditis</taxon>
    </lineage>
</organism>
<dbReference type="GO" id="GO:0003729">
    <property type="term" value="F:mRNA binding"/>
    <property type="evidence" value="ECO:0007669"/>
    <property type="project" value="TreeGrafter"/>
</dbReference>
<evidence type="ECO:0000259" key="2">
    <source>
        <dbReference type="SMART" id="SM00322"/>
    </source>
</evidence>
<dbReference type="InterPro" id="IPR036612">
    <property type="entry name" value="KH_dom_type_1_sf"/>
</dbReference>
<evidence type="ECO:0000313" key="4">
    <source>
        <dbReference type="WBParaSite" id="Hba_15025"/>
    </source>
</evidence>
<evidence type="ECO:0000256" key="1">
    <source>
        <dbReference type="ARBA" id="ARBA00022884"/>
    </source>
</evidence>